<dbReference type="Pfam" id="PF14441">
    <property type="entry name" value="OTT_1508_deam"/>
    <property type="match status" value="1"/>
</dbReference>
<dbReference type="InterPro" id="IPR027796">
    <property type="entry name" value="OTT_1508_deam-like"/>
</dbReference>
<sequence>MAINSLVLSHEEKRIREFYQIVYLLQSLDVRRGDRIKGKFPDEENYYSLAKHRRNIADALAYMAAYDKKPDRVTAVALGKENGRLVVWIAANKTVRPEVTDFLAIVLSRLEEIVYGSESEKGKLLDLILKFNRKGVQKYYDKFCRSWEQYCESRQPSSHDVLQQLDIWVRRTFYKGGKKLQLEDMMSLARECHQARHRDRDVFHMLSEASGQGIMRLHEYGQLHDLLYKIGKNVTLCRKLIHARRSLSEDFKQGAVVKSVDVPPRPLHGIKPRDSFDSIAAHIFRNDCEKQAFYDHVNILHDRDEVLEKFQNCAKDRPPPVHAEIQLINYFDRQQCQLLDESNPYIGCSKPACYLCYRYITDHPRRWLLPPSHQKLYHRWSLPEPRGQEDRERFLATTAEVLQHDLRDKIAKKQGPRSVYDDSTAGATTAYSKRQEYANSQPTYDRARGSRISYIPSARAIGVGVEGTEKLDDDTDGGVSLL</sequence>
<dbReference type="GeneID" id="43643138"/>
<gene>
    <name evidence="1" type="ORF">BDV38DRAFT_279137</name>
</gene>
<evidence type="ECO:0000313" key="1">
    <source>
        <dbReference type="EMBL" id="KAE8141231.1"/>
    </source>
</evidence>
<protein>
    <submittedName>
        <fullName evidence="1">Uncharacterized protein</fullName>
    </submittedName>
</protein>
<evidence type="ECO:0000313" key="2">
    <source>
        <dbReference type="Proteomes" id="UP000325672"/>
    </source>
</evidence>
<organism evidence="1 2">
    <name type="scientific">Aspergillus pseudotamarii</name>
    <dbReference type="NCBI Taxonomy" id="132259"/>
    <lineage>
        <taxon>Eukaryota</taxon>
        <taxon>Fungi</taxon>
        <taxon>Dikarya</taxon>
        <taxon>Ascomycota</taxon>
        <taxon>Pezizomycotina</taxon>
        <taxon>Eurotiomycetes</taxon>
        <taxon>Eurotiomycetidae</taxon>
        <taxon>Eurotiales</taxon>
        <taxon>Aspergillaceae</taxon>
        <taxon>Aspergillus</taxon>
        <taxon>Aspergillus subgen. Circumdati</taxon>
    </lineage>
</organism>
<keyword evidence="2" id="KW-1185">Reference proteome</keyword>
<name>A0A5N6T4V7_ASPPS</name>
<dbReference type="RefSeq" id="XP_031917294.1">
    <property type="nucleotide sequence ID" value="XM_032058928.1"/>
</dbReference>
<proteinExistence type="predicted"/>
<dbReference type="AlphaFoldDB" id="A0A5N6T4V7"/>
<dbReference type="Proteomes" id="UP000325672">
    <property type="component" value="Unassembled WGS sequence"/>
</dbReference>
<dbReference type="PANTHER" id="PTHR42037:SF1">
    <property type="match status" value="1"/>
</dbReference>
<dbReference type="EMBL" id="ML743558">
    <property type="protein sequence ID" value="KAE8141231.1"/>
    <property type="molecule type" value="Genomic_DNA"/>
</dbReference>
<dbReference type="OrthoDB" id="4851849at2759"/>
<accession>A0A5N6T4V7</accession>
<dbReference type="PANTHER" id="PTHR42037">
    <property type="match status" value="1"/>
</dbReference>
<reference evidence="1 2" key="1">
    <citation type="submission" date="2019-04" db="EMBL/GenBank/DDBJ databases">
        <title>Friends and foes A comparative genomics study of 23 Aspergillus species from section Flavi.</title>
        <authorList>
            <consortium name="DOE Joint Genome Institute"/>
            <person name="Kjaerbolling I."/>
            <person name="Vesth T."/>
            <person name="Frisvad J.C."/>
            <person name="Nybo J.L."/>
            <person name="Theobald S."/>
            <person name="Kildgaard S."/>
            <person name="Isbrandt T."/>
            <person name="Kuo A."/>
            <person name="Sato A."/>
            <person name="Lyhne E.K."/>
            <person name="Kogle M.E."/>
            <person name="Wiebenga A."/>
            <person name="Kun R.S."/>
            <person name="Lubbers R.J."/>
            <person name="Makela M.R."/>
            <person name="Barry K."/>
            <person name="Chovatia M."/>
            <person name="Clum A."/>
            <person name="Daum C."/>
            <person name="Haridas S."/>
            <person name="He G."/>
            <person name="LaButti K."/>
            <person name="Lipzen A."/>
            <person name="Mondo S."/>
            <person name="Riley R."/>
            <person name="Salamov A."/>
            <person name="Simmons B.A."/>
            <person name="Magnuson J.K."/>
            <person name="Henrissat B."/>
            <person name="Mortensen U.H."/>
            <person name="Larsen T.O."/>
            <person name="Devries R.P."/>
            <person name="Grigoriev I.V."/>
            <person name="Machida M."/>
            <person name="Baker S.E."/>
            <person name="Andersen M.R."/>
        </authorList>
    </citation>
    <scope>NUCLEOTIDE SEQUENCE [LARGE SCALE GENOMIC DNA]</scope>
    <source>
        <strain evidence="1 2">CBS 117625</strain>
    </source>
</reference>